<accession>A0A562NTE8</accession>
<evidence type="ECO:0000313" key="2">
    <source>
        <dbReference type="Proteomes" id="UP000317122"/>
    </source>
</evidence>
<keyword evidence="2" id="KW-1185">Reference proteome</keyword>
<dbReference type="AlphaFoldDB" id="A0A562NTE8"/>
<organism evidence="1 2">
    <name type="scientific">Mesorhizobium tianshanense</name>
    <dbReference type="NCBI Taxonomy" id="39844"/>
    <lineage>
        <taxon>Bacteria</taxon>
        <taxon>Pseudomonadati</taxon>
        <taxon>Pseudomonadota</taxon>
        <taxon>Alphaproteobacteria</taxon>
        <taxon>Hyphomicrobiales</taxon>
        <taxon>Phyllobacteriaceae</taxon>
        <taxon>Mesorhizobium</taxon>
    </lineage>
</organism>
<proteinExistence type="predicted"/>
<sequence>MSKVQANCLLLLAAAFWGFGNIAQKTVLDHLDPLSAVGLRCRPPAMPR</sequence>
<protein>
    <recommendedName>
        <fullName evidence="3">EamA-like transporter family protein</fullName>
    </recommendedName>
</protein>
<dbReference type="EMBL" id="VLKT01000019">
    <property type="protein sequence ID" value="TWI35351.1"/>
    <property type="molecule type" value="Genomic_DNA"/>
</dbReference>
<comment type="caution">
    <text evidence="1">The sequence shown here is derived from an EMBL/GenBank/DDBJ whole genome shotgun (WGS) entry which is preliminary data.</text>
</comment>
<evidence type="ECO:0000313" key="1">
    <source>
        <dbReference type="EMBL" id="TWI35351.1"/>
    </source>
</evidence>
<reference evidence="1 2" key="1">
    <citation type="journal article" date="2015" name="Stand. Genomic Sci.">
        <title>Genomic Encyclopedia of Bacterial and Archaeal Type Strains, Phase III: the genomes of soil and plant-associated and newly described type strains.</title>
        <authorList>
            <person name="Whitman W.B."/>
            <person name="Woyke T."/>
            <person name="Klenk H.P."/>
            <person name="Zhou Y."/>
            <person name="Lilburn T.G."/>
            <person name="Beck B.J."/>
            <person name="De Vos P."/>
            <person name="Vandamme P."/>
            <person name="Eisen J.A."/>
            <person name="Garrity G."/>
            <person name="Hugenholtz P."/>
            <person name="Kyrpides N.C."/>
        </authorList>
    </citation>
    <scope>NUCLEOTIDE SEQUENCE [LARGE SCALE GENOMIC DNA]</scope>
    <source>
        <strain evidence="1 2">CGMCC 1.2546</strain>
    </source>
</reference>
<name>A0A562NTE8_9HYPH</name>
<gene>
    <name evidence="1" type="ORF">IQ26_03331</name>
</gene>
<dbReference type="RefSeq" id="WP_208760173.1">
    <property type="nucleotide sequence ID" value="NZ_BSPF01000094.1"/>
</dbReference>
<evidence type="ECO:0008006" key="3">
    <source>
        <dbReference type="Google" id="ProtNLM"/>
    </source>
</evidence>
<dbReference type="Proteomes" id="UP000317122">
    <property type="component" value="Unassembled WGS sequence"/>
</dbReference>